<name>A0A1G4S4V6_9BACL</name>
<dbReference type="AlphaFoldDB" id="A0A1G4S4V6"/>
<protein>
    <submittedName>
        <fullName evidence="1">Uncharacterized protein</fullName>
    </submittedName>
</protein>
<evidence type="ECO:0000313" key="1">
    <source>
        <dbReference type="EMBL" id="SCW63655.1"/>
    </source>
</evidence>
<dbReference type="EMBL" id="FMTT01000022">
    <property type="protein sequence ID" value="SCW63655.1"/>
    <property type="molecule type" value="Genomic_DNA"/>
</dbReference>
<keyword evidence="2" id="KW-1185">Reference proteome</keyword>
<sequence length="53" mass="6203">MNMLSCTLCAAKCTDNVREFVEPDKPKKSSHWHFYFCIFVLKSSFSEEGNIWP</sequence>
<dbReference type="Proteomes" id="UP000198601">
    <property type="component" value="Unassembled WGS sequence"/>
</dbReference>
<reference evidence="2" key="1">
    <citation type="submission" date="2016-10" db="EMBL/GenBank/DDBJ databases">
        <authorList>
            <person name="Varghese N."/>
            <person name="Submissions S."/>
        </authorList>
    </citation>
    <scope>NUCLEOTIDE SEQUENCE [LARGE SCALE GENOMIC DNA]</scope>
    <source>
        <strain evidence="2">CGMCC 1.8946</strain>
    </source>
</reference>
<gene>
    <name evidence="1" type="ORF">SAMN04487970_102271</name>
</gene>
<evidence type="ECO:0000313" key="2">
    <source>
        <dbReference type="Proteomes" id="UP000198601"/>
    </source>
</evidence>
<proteinExistence type="predicted"/>
<organism evidence="1 2">
    <name type="scientific">Paenibacillus tianmuensis</name>
    <dbReference type="NCBI Taxonomy" id="624147"/>
    <lineage>
        <taxon>Bacteria</taxon>
        <taxon>Bacillati</taxon>
        <taxon>Bacillota</taxon>
        <taxon>Bacilli</taxon>
        <taxon>Bacillales</taxon>
        <taxon>Paenibacillaceae</taxon>
        <taxon>Paenibacillus</taxon>
    </lineage>
</organism>
<accession>A0A1G4S4V6</accession>